<dbReference type="EMBL" id="SPQQ01000012">
    <property type="protein sequence ID" value="TGE35609.1"/>
    <property type="molecule type" value="Genomic_DNA"/>
</dbReference>
<keyword evidence="10" id="KW-1185">Reference proteome</keyword>
<reference evidence="9 10" key="1">
    <citation type="submission" date="2019-03" db="EMBL/GenBank/DDBJ databases">
        <title>Draft Genome Sequence of Desulfosporosinus fructosivorans Strain 63.6F, Isolated from Marine Sediment in the Baltic Sea.</title>
        <authorList>
            <person name="Hausmann B."/>
            <person name="Vandieken V."/>
            <person name="Pjevac P."/>
            <person name="Schreck K."/>
            <person name="Herbold C.W."/>
            <person name="Loy A."/>
        </authorList>
    </citation>
    <scope>NUCLEOTIDE SEQUENCE [LARGE SCALE GENOMIC DNA]</scope>
    <source>
        <strain evidence="9 10">63.6F</strain>
    </source>
</reference>
<evidence type="ECO:0000313" key="9">
    <source>
        <dbReference type="EMBL" id="TGE35609.1"/>
    </source>
</evidence>
<dbReference type="InterPro" id="IPR006683">
    <property type="entry name" value="Thioestr_dom"/>
</dbReference>
<comment type="caution">
    <text evidence="9">The sequence shown here is derived from an EMBL/GenBank/DDBJ whole genome shotgun (WGS) entry which is preliminary data.</text>
</comment>
<gene>
    <name evidence="9" type="ORF">E4K67_24030</name>
</gene>
<dbReference type="SUPFAM" id="SSF54637">
    <property type="entry name" value="Thioesterase/thiol ester dehydrase-isomerase"/>
    <property type="match status" value="1"/>
</dbReference>
<comment type="catalytic activity">
    <reaction evidence="2">
        <text>a fatty acyl-CoA + H2O = a fatty acid + CoA + H(+)</text>
        <dbReference type="Rhea" id="RHEA:16781"/>
        <dbReference type="ChEBI" id="CHEBI:15377"/>
        <dbReference type="ChEBI" id="CHEBI:15378"/>
        <dbReference type="ChEBI" id="CHEBI:28868"/>
        <dbReference type="ChEBI" id="CHEBI:57287"/>
        <dbReference type="ChEBI" id="CHEBI:77636"/>
        <dbReference type="EC" id="3.1.2.20"/>
    </reaction>
</comment>
<evidence type="ECO:0000256" key="5">
    <source>
        <dbReference type="ARBA" id="ARBA00038894"/>
    </source>
</evidence>
<evidence type="ECO:0000256" key="7">
    <source>
        <dbReference type="ARBA" id="ARBA00048062"/>
    </source>
</evidence>
<dbReference type="PANTHER" id="PTHR43240">
    <property type="entry name" value="1,4-DIHYDROXY-2-NAPHTHOYL-COA THIOESTERASE 1"/>
    <property type="match status" value="1"/>
</dbReference>
<evidence type="ECO:0000259" key="8">
    <source>
        <dbReference type="Pfam" id="PF03061"/>
    </source>
</evidence>
<dbReference type="InterPro" id="IPR003736">
    <property type="entry name" value="PAAI_dom"/>
</dbReference>
<dbReference type="GO" id="GO:0047617">
    <property type="term" value="F:fatty acyl-CoA hydrolase activity"/>
    <property type="evidence" value="ECO:0007669"/>
    <property type="project" value="UniProtKB-EC"/>
</dbReference>
<proteinExistence type="inferred from homology"/>
<sequence>MAESKSGFTPQNPGFANRVQSSFAQQSVMNLIGAELVKVLPGEVEILLPFRDNLTQQHGFLHAGIITTIVDSACGYAALSLMPADASVLSVEFKVNLLAPAKGERFVARGMVVKPGRTITVCSGEVFALGSEELKLVATMTGTMMTLQGRPGVTEG</sequence>
<comment type="similarity">
    <text evidence="4">Belongs to the YigI thioesterase family.</text>
</comment>
<keyword evidence="1" id="KW-0378">Hydrolase</keyword>
<dbReference type="InterPro" id="IPR029069">
    <property type="entry name" value="HotDog_dom_sf"/>
</dbReference>
<dbReference type="AlphaFoldDB" id="A0A4Z0QZC9"/>
<name>A0A4Z0QZC9_9FIRM</name>
<dbReference type="Pfam" id="PF03061">
    <property type="entry name" value="4HBT"/>
    <property type="match status" value="1"/>
</dbReference>
<comment type="catalytic activity">
    <reaction evidence="7">
        <text>a medium-chain fatty acyl-CoA + H2O = a medium-chain fatty acid + CoA + H(+)</text>
        <dbReference type="Rhea" id="RHEA:68184"/>
        <dbReference type="ChEBI" id="CHEBI:15377"/>
        <dbReference type="ChEBI" id="CHEBI:15378"/>
        <dbReference type="ChEBI" id="CHEBI:57287"/>
        <dbReference type="ChEBI" id="CHEBI:59558"/>
        <dbReference type="ChEBI" id="CHEBI:90546"/>
    </reaction>
</comment>
<dbReference type="NCBIfam" id="TIGR00369">
    <property type="entry name" value="unchar_dom_1"/>
    <property type="match status" value="1"/>
</dbReference>
<evidence type="ECO:0000256" key="4">
    <source>
        <dbReference type="ARBA" id="ARBA00038381"/>
    </source>
</evidence>
<evidence type="ECO:0000256" key="3">
    <source>
        <dbReference type="ARBA" id="ARBA00036002"/>
    </source>
</evidence>
<dbReference type="Gene3D" id="3.10.129.10">
    <property type="entry name" value="Hotdog Thioesterase"/>
    <property type="match status" value="1"/>
</dbReference>
<accession>A0A4Z0QZC9</accession>
<evidence type="ECO:0000256" key="6">
    <source>
        <dbReference type="ARBA" id="ARBA00040062"/>
    </source>
</evidence>
<dbReference type="EC" id="3.1.2.20" evidence="5"/>
<evidence type="ECO:0000256" key="2">
    <source>
        <dbReference type="ARBA" id="ARBA00035880"/>
    </source>
</evidence>
<dbReference type="Proteomes" id="UP000298460">
    <property type="component" value="Unassembled WGS sequence"/>
</dbReference>
<evidence type="ECO:0000313" key="10">
    <source>
        <dbReference type="Proteomes" id="UP000298460"/>
    </source>
</evidence>
<dbReference type="PANTHER" id="PTHR43240:SF20">
    <property type="entry name" value="MEDIUM_LONG-CHAIN ACYL-COA THIOESTERASE YIGI"/>
    <property type="match status" value="1"/>
</dbReference>
<comment type="catalytic activity">
    <reaction evidence="3">
        <text>a long-chain fatty acyl-CoA + H2O = a long-chain fatty acid + CoA + H(+)</text>
        <dbReference type="Rhea" id="RHEA:67680"/>
        <dbReference type="ChEBI" id="CHEBI:15377"/>
        <dbReference type="ChEBI" id="CHEBI:15378"/>
        <dbReference type="ChEBI" id="CHEBI:57287"/>
        <dbReference type="ChEBI" id="CHEBI:57560"/>
        <dbReference type="ChEBI" id="CHEBI:83139"/>
    </reaction>
</comment>
<feature type="domain" description="Thioesterase" evidence="8">
    <location>
        <begin position="58"/>
        <end position="132"/>
    </location>
</feature>
<evidence type="ECO:0000256" key="1">
    <source>
        <dbReference type="ARBA" id="ARBA00022801"/>
    </source>
</evidence>
<dbReference type="CDD" id="cd03443">
    <property type="entry name" value="PaaI_thioesterase"/>
    <property type="match status" value="1"/>
</dbReference>
<dbReference type="OrthoDB" id="337200at2"/>
<protein>
    <recommendedName>
        <fullName evidence="6">Medium/long-chain acyl-CoA thioesterase YigI</fullName>
        <ecNumber evidence="5">3.1.2.20</ecNumber>
    </recommendedName>
</protein>
<dbReference type="RefSeq" id="WP_135551553.1">
    <property type="nucleotide sequence ID" value="NZ_SPQQ01000012.1"/>
</dbReference>
<organism evidence="9 10">
    <name type="scientific">Desulfosporosinus fructosivorans</name>
    <dbReference type="NCBI Taxonomy" id="2018669"/>
    <lineage>
        <taxon>Bacteria</taxon>
        <taxon>Bacillati</taxon>
        <taxon>Bacillota</taxon>
        <taxon>Clostridia</taxon>
        <taxon>Eubacteriales</taxon>
        <taxon>Desulfitobacteriaceae</taxon>
        <taxon>Desulfosporosinus</taxon>
    </lineage>
</organism>